<dbReference type="EMBL" id="CP022521">
    <property type="protein sequence ID" value="ASO22958.1"/>
    <property type="molecule type" value="Genomic_DNA"/>
</dbReference>
<accession>A0A221WA69</accession>
<dbReference type="KEGG" id="ahg:AHOG_26800"/>
<reference evidence="1 2" key="1">
    <citation type="submission" date="2017-07" db="EMBL/GenBank/DDBJ databases">
        <title>Complete genome sequence of Actinoalloteichus hoggarensis DSM 45943, type strain of Actinoalloteichus hoggarensis.</title>
        <authorList>
            <person name="Ruckert C."/>
            <person name="Nouioui I."/>
            <person name="Willmese J."/>
            <person name="van Wezel G."/>
            <person name="Klenk H.-P."/>
            <person name="Kalinowski J."/>
            <person name="Zotchev S.B."/>
        </authorList>
    </citation>
    <scope>NUCLEOTIDE SEQUENCE [LARGE SCALE GENOMIC DNA]</scope>
    <source>
        <strain evidence="1 2">DSM 45943</strain>
    </source>
</reference>
<protein>
    <submittedName>
        <fullName evidence="1">Uncharacterized protein</fullName>
    </submittedName>
</protein>
<evidence type="ECO:0000313" key="2">
    <source>
        <dbReference type="Proteomes" id="UP000204221"/>
    </source>
</evidence>
<evidence type="ECO:0000313" key="1">
    <source>
        <dbReference type="EMBL" id="ASO22958.1"/>
    </source>
</evidence>
<organism evidence="1 2">
    <name type="scientific">Actinoalloteichus hoggarensis</name>
    <dbReference type="NCBI Taxonomy" id="1470176"/>
    <lineage>
        <taxon>Bacteria</taxon>
        <taxon>Bacillati</taxon>
        <taxon>Actinomycetota</taxon>
        <taxon>Actinomycetes</taxon>
        <taxon>Pseudonocardiales</taxon>
        <taxon>Pseudonocardiaceae</taxon>
        <taxon>Actinoalloteichus</taxon>
    </lineage>
</organism>
<sequence>MGYERGPLTSCRYHADGADALPPMTGTETRPGVPGPRPGPPATRHIDVTLEALAAEASII</sequence>
<gene>
    <name evidence="1" type="ORF">AHOG_26800</name>
</gene>
<name>A0A221WA69_9PSEU</name>
<keyword evidence="2" id="KW-1185">Reference proteome</keyword>
<proteinExistence type="predicted"/>
<dbReference type="AlphaFoldDB" id="A0A221WA69"/>
<dbReference type="Proteomes" id="UP000204221">
    <property type="component" value="Chromosome"/>
</dbReference>